<dbReference type="SUPFAM" id="SSF55594">
    <property type="entry name" value="HPr-like"/>
    <property type="match status" value="1"/>
</dbReference>
<dbReference type="PANTHER" id="PTHR33705">
    <property type="entry name" value="PHOSPHOCARRIER PROTEIN HPR"/>
    <property type="match status" value="1"/>
</dbReference>
<evidence type="ECO:0000313" key="7">
    <source>
        <dbReference type="EMBL" id="SEI87930.1"/>
    </source>
</evidence>
<dbReference type="InterPro" id="IPR050399">
    <property type="entry name" value="HPr"/>
</dbReference>
<evidence type="ECO:0000256" key="2">
    <source>
        <dbReference type="ARBA" id="ARBA00004496"/>
    </source>
</evidence>
<sequence>MLQRRTIIANPTGLHARPAALFAQKAATAGSTITIARDGEAPIDAASILSVMSLGLAHGDTVMLEADESAAAVLDALVELLETNLDAVPA</sequence>
<dbReference type="OrthoDB" id="9809047at2"/>
<keyword evidence="8" id="KW-1185">Reference proteome</keyword>
<dbReference type="PROSITE" id="PS51350">
    <property type="entry name" value="PTS_HPR_DOM"/>
    <property type="match status" value="1"/>
</dbReference>
<accession>A0A1H6UIC6</accession>
<dbReference type="EMBL" id="FNZI01000001">
    <property type="protein sequence ID" value="SEI87930.1"/>
    <property type="molecule type" value="Genomic_DNA"/>
</dbReference>
<protein>
    <recommendedName>
        <fullName evidence="3">Phosphocarrier protein HPr</fullName>
    </recommendedName>
</protein>
<dbReference type="InterPro" id="IPR001020">
    <property type="entry name" value="PTS_HPr_His_P_site"/>
</dbReference>
<comment type="function">
    <text evidence="1">General (non sugar-specific) component of the phosphoenolpyruvate-dependent sugar phosphotransferase system (sugar PTS). This major carbohydrate active-transport system catalyzes the phosphorylation of incoming sugar substrates concomitantly with their translocation across the cell membrane. The phosphoryl group from phosphoenolpyruvate (PEP) is transferred to the phosphoryl carrier protein HPr by enzyme I. Phospho-HPr then transfers it to the PTS EIIA domain.</text>
</comment>
<dbReference type="GO" id="GO:0009401">
    <property type="term" value="P:phosphoenolpyruvate-dependent sugar phosphotransferase system"/>
    <property type="evidence" value="ECO:0007669"/>
    <property type="project" value="UniProtKB-KW"/>
</dbReference>
<reference evidence="8" key="1">
    <citation type="submission" date="2016-10" db="EMBL/GenBank/DDBJ databases">
        <authorList>
            <person name="Varghese N."/>
        </authorList>
    </citation>
    <scope>NUCLEOTIDE SEQUENCE [LARGE SCALE GENOMIC DNA]</scope>
    <source>
        <strain evidence="8">DSM 24868</strain>
    </source>
</reference>
<name>A0A1H6UIC6_9MICO</name>
<evidence type="ECO:0000313" key="8">
    <source>
        <dbReference type="Proteomes" id="UP000183315"/>
    </source>
</evidence>
<evidence type="ECO:0000256" key="4">
    <source>
        <dbReference type="ARBA" id="ARBA00022490"/>
    </source>
</evidence>
<dbReference type="InterPro" id="IPR035895">
    <property type="entry name" value="HPr-like_sf"/>
</dbReference>
<dbReference type="CDD" id="cd00367">
    <property type="entry name" value="PTS-HPr_like"/>
    <property type="match status" value="1"/>
</dbReference>
<evidence type="ECO:0000256" key="1">
    <source>
        <dbReference type="ARBA" id="ARBA00003681"/>
    </source>
</evidence>
<dbReference type="InterPro" id="IPR000032">
    <property type="entry name" value="HPr-like"/>
</dbReference>
<evidence type="ECO:0000259" key="6">
    <source>
        <dbReference type="PROSITE" id="PS51350"/>
    </source>
</evidence>
<dbReference type="RefSeq" id="WP_042212010.1">
    <property type="nucleotide sequence ID" value="NZ_BBLU01000001.1"/>
</dbReference>
<dbReference type="Gene3D" id="3.30.1340.10">
    <property type="entry name" value="HPr-like"/>
    <property type="match status" value="1"/>
</dbReference>
<gene>
    <name evidence="7" type="ORF">SAMN05421637_0285</name>
</gene>
<comment type="subcellular location">
    <subcellularLocation>
        <location evidence="2">Cytoplasm</location>
    </subcellularLocation>
</comment>
<evidence type="ECO:0000256" key="5">
    <source>
        <dbReference type="ARBA" id="ARBA00022683"/>
    </source>
</evidence>
<dbReference type="eggNOG" id="COG1925">
    <property type="taxonomic scope" value="Bacteria"/>
</dbReference>
<dbReference type="AlphaFoldDB" id="A0A1H6UIC6"/>
<organism evidence="7 8">
    <name type="scientific">Demequina mangrovi</name>
    <dbReference type="NCBI Taxonomy" id="1043493"/>
    <lineage>
        <taxon>Bacteria</taxon>
        <taxon>Bacillati</taxon>
        <taxon>Actinomycetota</taxon>
        <taxon>Actinomycetes</taxon>
        <taxon>Micrococcales</taxon>
        <taxon>Demequinaceae</taxon>
        <taxon>Demequina</taxon>
    </lineage>
</organism>
<feature type="domain" description="HPr" evidence="6">
    <location>
        <begin position="1"/>
        <end position="88"/>
    </location>
</feature>
<dbReference type="GO" id="GO:0005737">
    <property type="term" value="C:cytoplasm"/>
    <property type="evidence" value="ECO:0007669"/>
    <property type="project" value="UniProtKB-SubCell"/>
</dbReference>
<dbReference type="PANTHER" id="PTHR33705:SF2">
    <property type="entry name" value="PHOSPHOCARRIER PROTEIN NPR"/>
    <property type="match status" value="1"/>
</dbReference>
<dbReference type="Pfam" id="PF00381">
    <property type="entry name" value="PTS-HPr"/>
    <property type="match status" value="1"/>
</dbReference>
<dbReference type="STRING" id="1043493.SAMN05421637_0285"/>
<proteinExistence type="predicted"/>
<keyword evidence="4" id="KW-0963">Cytoplasm</keyword>
<dbReference type="NCBIfam" id="TIGR01003">
    <property type="entry name" value="PTS_HPr_family"/>
    <property type="match status" value="1"/>
</dbReference>
<dbReference type="PROSITE" id="PS00369">
    <property type="entry name" value="PTS_HPR_HIS"/>
    <property type="match status" value="1"/>
</dbReference>
<keyword evidence="5" id="KW-0598">Phosphotransferase system</keyword>
<dbReference type="Proteomes" id="UP000183315">
    <property type="component" value="Unassembled WGS sequence"/>
</dbReference>
<evidence type="ECO:0000256" key="3">
    <source>
        <dbReference type="ARBA" id="ARBA00020422"/>
    </source>
</evidence>
<dbReference type="PRINTS" id="PR00107">
    <property type="entry name" value="PHOSPHOCPHPR"/>
</dbReference>